<dbReference type="RefSeq" id="WP_145087319.1">
    <property type="nucleotide sequence ID" value="NZ_CP036274.1"/>
</dbReference>
<sequence length="470" mass="50701">MLTLIDSRRGFSRRSFLQVGSLALGGLALPQLLAAKAAGAANAKVLRDKAVVFLFMHGGPSQIETFDPKMSAPAEIRSVTGEVQTKLPGVTFGGTFPQLAERADRLAIVRSFTFGGRSDHDLRPIAGRESLDANLGTCYSRVVGAIRPGTGMPTNVVLFPRSVDPTAGPNNNVVWGRFDSTGPFGAAYAPLIPGTVSSGGSLQQDMQLTLPLDRLDGRRQLLASLDGVKRQLQVPEFDDYRRQAFETIIGGVGKAFDLSQEDQRVIDRYDTSRLCNPESVRLGPDGKQKGFYPRYVDHGKTLGKELLLARRLVEAGCGFITVTTNFAWDHHADGNNPAMKEGMNFSGAVFDHAVSVFLDDLRERGLEDKVLLVATGEMGRTPKLQSDGGRNHWPHSAPLLLAGGGLPMGQVIGQSTRDAGQPATEPVTVENLHATMLHTLLDIGQLRLQTQFQEVIRIATAAEPITGLTL</sequence>
<dbReference type="KEGG" id="aagg:ETAA8_16760"/>
<reference evidence="1 2" key="1">
    <citation type="submission" date="2019-02" db="EMBL/GenBank/DDBJ databases">
        <title>Deep-cultivation of Planctomycetes and their phenomic and genomic characterization uncovers novel biology.</title>
        <authorList>
            <person name="Wiegand S."/>
            <person name="Jogler M."/>
            <person name="Boedeker C."/>
            <person name="Pinto D."/>
            <person name="Vollmers J."/>
            <person name="Rivas-Marin E."/>
            <person name="Kohn T."/>
            <person name="Peeters S.H."/>
            <person name="Heuer A."/>
            <person name="Rast P."/>
            <person name="Oberbeckmann S."/>
            <person name="Bunk B."/>
            <person name="Jeske O."/>
            <person name="Meyerdierks A."/>
            <person name="Storesund J.E."/>
            <person name="Kallscheuer N."/>
            <person name="Luecker S."/>
            <person name="Lage O.M."/>
            <person name="Pohl T."/>
            <person name="Merkel B.J."/>
            <person name="Hornburger P."/>
            <person name="Mueller R.-W."/>
            <person name="Bruemmer F."/>
            <person name="Labrenz M."/>
            <person name="Spormann A.M."/>
            <person name="Op den Camp H."/>
            <person name="Overmann J."/>
            <person name="Amann R."/>
            <person name="Jetten M.S.M."/>
            <person name="Mascher T."/>
            <person name="Medema M.H."/>
            <person name="Devos D.P."/>
            <person name="Kaster A.-K."/>
            <person name="Ovreas L."/>
            <person name="Rohde M."/>
            <person name="Galperin M.Y."/>
            <person name="Jogler C."/>
        </authorList>
    </citation>
    <scope>NUCLEOTIDE SEQUENCE [LARGE SCALE GENOMIC DNA]</scope>
    <source>
        <strain evidence="1 2">ETA_A8</strain>
    </source>
</reference>
<evidence type="ECO:0000313" key="1">
    <source>
        <dbReference type="EMBL" id="QDU26596.1"/>
    </source>
</evidence>
<protein>
    <recommendedName>
        <fullName evidence="3">DUF1501 domain-containing protein</fullName>
    </recommendedName>
</protein>
<evidence type="ECO:0000313" key="2">
    <source>
        <dbReference type="Proteomes" id="UP000315017"/>
    </source>
</evidence>
<keyword evidence="2" id="KW-1185">Reference proteome</keyword>
<dbReference type="PANTHER" id="PTHR43737">
    <property type="entry name" value="BLL7424 PROTEIN"/>
    <property type="match status" value="1"/>
</dbReference>
<name>A0A517Y8Q3_9BACT</name>
<dbReference type="PANTHER" id="PTHR43737:SF1">
    <property type="entry name" value="DUF1501 DOMAIN-CONTAINING PROTEIN"/>
    <property type="match status" value="1"/>
</dbReference>
<evidence type="ECO:0008006" key="3">
    <source>
        <dbReference type="Google" id="ProtNLM"/>
    </source>
</evidence>
<accession>A0A517Y8Q3</accession>
<dbReference type="AlphaFoldDB" id="A0A517Y8Q3"/>
<dbReference type="InterPro" id="IPR006311">
    <property type="entry name" value="TAT_signal"/>
</dbReference>
<dbReference type="InterPro" id="IPR010869">
    <property type="entry name" value="DUF1501"/>
</dbReference>
<dbReference type="OrthoDB" id="127333at2"/>
<dbReference type="EMBL" id="CP036274">
    <property type="protein sequence ID" value="QDU26596.1"/>
    <property type="molecule type" value="Genomic_DNA"/>
</dbReference>
<dbReference type="Pfam" id="PF07394">
    <property type="entry name" value="DUF1501"/>
    <property type="match status" value="1"/>
</dbReference>
<gene>
    <name evidence="1" type="ORF">ETAA8_16760</name>
</gene>
<dbReference type="PROSITE" id="PS51318">
    <property type="entry name" value="TAT"/>
    <property type="match status" value="1"/>
</dbReference>
<proteinExistence type="predicted"/>
<dbReference type="Proteomes" id="UP000315017">
    <property type="component" value="Chromosome"/>
</dbReference>
<organism evidence="1 2">
    <name type="scientific">Anatilimnocola aggregata</name>
    <dbReference type="NCBI Taxonomy" id="2528021"/>
    <lineage>
        <taxon>Bacteria</taxon>
        <taxon>Pseudomonadati</taxon>
        <taxon>Planctomycetota</taxon>
        <taxon>Planctomycetia</taxon>
        <taxon>Pirellulales</taxon>
        <taxon>Pirellulaceae</taxon>
        <taxon>Anatilimnocola</taxon>
    </lineage>
</organism>
<dbReference type="InterPro" id="IPR017850">
    <property type="entry name" value="Alkaline_phosphatase_core_sf"/>
</dbReference>
<dbReference type="SUPFAM" id="SSF53649">
    <property type="entry name" value="Alkaline phosphatase-like"/>
    <property type="match status" value="1"/>
</dbReference>